<sequence length="201" mass="22947">MPPFTSQLQELRQLLPIGLRQALQLLTHTQGDVAAAAQLFKQELTDLVVSKTGVERPVAEQHLALANYDVNQALQSIRAELYTLTERILLRYPTDQAQALSRIQLAIEGEIPLARNHWVEVGELQKLNRPQACFILLCEWLDYQEWEGLTDALFFHLDLVVAELRQELQQFALADTLLAMRVRYAALQMRYATASSEKAHR</sequence>
<accession>A0ABS8ABD3</accession>
<gene>
    <name evidence="1" type="ORF">LGH70_03015</name>
</gene>
<evidence type="ECO:0000313" key="2">
    <source>
        <dbReference type="Proteomes" id="UP001165297"/>
    </source>
</evidence>
<reference evidence="1" key="1">
    <citation type="submission" date="2021-10" db="EMBL/GenBank/DDBJ databases">
        <authorList>
            <person name="Dean J.D."/>
            <person name="Kim M.K."/>
            <person name="Newey C.N."/>
            <person name="Stoker T.S."/>
            <person name="Thompson D.W."/>
            <person name="Grose J.H."/>
        </authorList>
    </citation>
    <scope>NUCLEOTIDE SEQUENCE</scope>
    <source>
        <strain evidence="1">BT635</strain>
    </source>
</reference>
<dbReference type="EMBL" id="JAJADQ010000001">
    <property type="protein sequence ID" value="MCB2376535.1"/>
    <property type="molecule type" value="Genomic_DNA"/>
</dbReference>
<evidence type="ECO:0000313" key="1">
    <source>
        <dbReference type="EMBL" id="MCB2376535.1"/>
    </source>
</evidence>
<comment type="caution">
    <text evidence="1">The sequence shown here is derived from an EMBL/GenBank/DDBJ whole genome shotgun (WGS) entry which is preliminary data.</text>
</comment>
<dbReference type="RefSeq" id="WP_226182554.1">
    <property type="nucleotide sequence ID" value="NZ_JAJADQ010000001.1"/>
</dbReference>
<organism evidence="1 2">
    <name type="scientific">Hymenobacter nitidus</name>
    <dbReference type="NCBI Taxonomy" id="2880929"/>
    <lineage>
        <taxon>Bacteria</taxon>
        <taxon>Pseudomonadati</taxon>
        <taxon>Bacteroidota</taxon>
        <taxon>Cytophagia</taxon>
        <taxon>Cytophagales</taxon>
        <taxon>Hymenobacteraceae</taxon>
        <taxon>Hymenobacter</taxon>
    </lineage>
</organism>
<keyword evidence="2" id="KW-1185">Reference proteome</keyword>
<evidence type="ECO:0008006" key="3">
    <source>
        <dbReference type="Google" id="ProtNLM"/>
    </source>
</evidence>
<dbReference type="Proteomes" id="UP001165297">
    <property type="component" value="Unassembled WGS sequence"/>
</dbReference>
<name>A0ABS8ABD3_9BACT</name>
<protein>
    <recommendedName>
        <fullName evidence="3">DUF892 family protein</fullName>
    </recommendedName>
</protein>
<proteinExistence type="predicted"/>